<organism evidence="6 7">
    <name type="scientific">Heterorhabditis bacteriophora</name>
    <name type="common">Entomopathogenic nematode worm</name>
    <dbReference type="NCBI Taxonomy" id="37862"/>
    <lineage>
        <taxon>Eukaryota</taxon>
        <taxon>Metazoa</taxon>
        <taxon>Ecdysozoa</taxon>
        <taxon>Nematoda</taxon>
        <taxon>Chromadorea</taxon>
        <taxon>Rhabditida</taxon>
        <taxon>Rhabditina</taxon>
        <taxon>Rhabditomorpha</taxon>
        <taxon>Strongyloidea</taxon>
        <taxon>Heterorhabditidae</taxon>
        <taxon>Heterorhabditis</taxon>
    </lineage>
</organism>
<dbReference type="WBParaSite" id="Hba_01063">
    <property type="protein sequence ID" value="Hba_01063"/>
    <property type="gene ID" value="Hba_01063"/>
</dbReference>
<comment type="subcellular location">
    <subcellularLocation>
        <location evidence="1">Cell projection</location>
        <location evidence="1">Cilium</location>
    </subcellularLocation>
</comment>
<keyword evidence="6" id="KW-1185">Reference proteome</keyword>
<evidence type="ECO:0000256" key="2">
    <source>
        <dbReference type="ARBA" id="ARBA00009415"/>
    </source>
</evidence>
<keyword evidence="5" id="KW-0175">Coiled coil</keyword>
<accession>A0A1I7W8V8</accession>
<keyword evidence="4" id="KW-0966">Cell projection</keyword>
<reference evidence="7" key="1">
    <citation type="submission" date="2016-11" db="UniProtKB">
        <authorList>
            <consortium name="WormBaseParasite"/>
        </authorList>
    </citation>
    <scope>IDENTIFICATION</scope>
</reference>
<dbReference type="GO" id="GO:0005929">
    <property type="term" value="C:cilium"/>
    <property type="evidence" value="ECO:0007669"/>
    <property type="project" value="UniProtKB-SubCell"/>
</dbReference>
<comment type="similarity">
    <text evidence="2">Belongs to the IFT57 family.</text>
</comment>
<dbReference type="GO" id="GO:0030992">
    <property type="term" value="C:intraciliary transport particle B"/>
    <property type="evidence" value="ECO:0007669"/>
    <property type="project" value="TreeGrafter"/>
</dbReference>
<dbReference type="InterPro" id="IPR019530">
    <property type="entry name" value="Intra-flagellar_transport_57"/>
</dbReference>
<name>A0A1I7W8V8_HETBA</name>
<evidence type="ECO:0000313" key="7">
    <source>
        <dbReference type="WBParaSite" id="Hba_01063"/>
    </source>
</evidence>
<evidence type="ECO:0000313" key="6">
    <source>
        <dbReference type="Proteomes" id="UP000095283"/>
    </source>
</evidence>
<sequence length="337" mass="38638">MFNGELQEVAVDFAANKLKNGAGEQSLYVLDSLADLALVYTGFKWQKMIPPVVEDEDVEVDREEEEIMADEIEEAELDFVEDDDDTVLVDLAAPSLTETQVRLSAYDLFLPSKYKFQDRPLQTILKSDTNVISWKEEVERVTPHLKITIRQDAKDWRMHLEQMNTMHKNMTELFEQVGPQLEQITGEVEKSLERIESRERTINQQLGGLLSKFKETQDSRAEVRERYKSASIGVTERTETLQRISEDIDQIKEQIEEQGAKTSDGGHYPSNLRLLSSISRFNCFLFSSPMLKVKQALLKIEEDIERMNVQIGVIEQNLLQAQLRVRVAYAAEAYGAN</sequence>
<evidence type="ECO:0000256" key="3">
    <source>
        <dbReference type="ARBA" id="ARBA00023069"/>
    </source>
</evidence>
<evidence type="ECO:0000256" key="4">
    <source>
        <dbReference type="ARBA" id="ARBA00023273"/>
    </source>
</evidence>
<proteinExistence type="inferred from homology"/>
<dbReference type="GO" id="GO:0005794">
    <property type="term" value="C:Golgi apparatus"/>
    <property type="evidence" value="ECO:0007669"/>
    <property type="project" value="TreeGrafter"/>
</dbReference>
<dbReference type="Pfam" id="PF10498">
    <property type="entry name" value="IFT57"/>
    <property type="match status" value="1"/>
</dbReference>
<feature type="coiled-coil region" evidence="5">
    <location>
        <begin position="290"/>
        <end position="317"/>
    </location>
</feature>
<evidence type="ECO:0000256" key="5">
    <source>
        <dbReference type="SAM" id="Coils"/>
    </source>
</evidence>
<protein>
    <submittedName>
        <fullName evidence="7">Intraflagellar transport protein 57 homolog</fullName>
    </submittedName>
</protein>
<feature type="coiled-coil region" evidence="5">
    <location>
        <begin position="234"/>
        <end position="261"/>
    </location>
</feature>
<dbReference type="GO" id="GO:1905515">
    <property type="term" value="P:non-motile cilium assembly"/>
    <property type="evidence" value="ECO:0007669"/>
    <property type="project" value="TreeGrafter"/>
</dbReference>
<keyword evidence="3" id="KW-0969">Cilium</keyword>
<dbReference type="GO" id="GO:0005815">
    <property type="term" value="C:microtubule organizing center"/>
    <property type="evidence" value="ECO:0007669"/>
    <property type="project" value="TreeGrafter"/>
</dbReference>
<dbReference type="AlphaFoldDB" id="A0A1I7W8V8"/>
<dbReference type="PANTHER" id="PTHR16011:SF0">
    <property type="entry name" value="INTRAFLAGELLAR TRANSPORT PROTEIN 57 HOMOLOG"/>
    <property type="match status" value="1"/>
</dbReference>
<evidence type="ECO:0000256" key="1">
    <source>
        <dbReference type="ARBA" id="ARBA00004138"/>
    </source>
</evidence>
<dbReference type="PANTHER" id="PTHR16011">
    <property type="entry name" value="IFT57/HIPPI"/>
    <property type="match status" value="1"/>
</dbReference>
<dbReference type="Proteomes" id="UP000095283">
    <property type="component" value="Unplaced"/>
</dbReference>
<dbReference type="GO" id="GO:0042073">
    <property type="term" value="P:intraciliary transport"/>
    <property type="evidence" value="ECO:0007669"/>
    <property type="project" value="TreeGrafter"/>
</dbReference>